<sequence length="201" mass="23216">MGNGFGCGSVLNEIVRRMNPWQSRRGRFHPRVNGKKQRLQSKNVEVKRHQSRARQSGGCCGFLTGREINYRSGTICAPSQALLSKARFKWSSPHTWLRRGLLVQRCCKHAFQILWVREWNEEEAFDKARPFFSIILDHQVTLVSDNSHCVIVPNAEILSFLLSFPLRRTVGSDFLGRHYDGVGRLFRFVGRRGEEVFVQIQ</sequence>
<keyword evidence="2" id="KW-1185">Reference proteome</keyword>
<dbReference type="AlphaFoldDB" id="A0A165IK56"/>
<dbReference type="GeneID" id="28896902"/>
<dbReference type="RefSeq" id="XP_018190565.1">
    <property type="nucleotide sequence ID" value="XM_018331765.1"/>
</dbReference>
<proteinExistence type="predicted"/>
<evidence type="ECO:0000313" key="1">
    <source>
        <dbReference type="EMBL" id="KZF25010.1"/>
    </source>
</evidence>
<protein>
    <submittedName>
        <fullName evidence="1">Uncharacterized protein</fullName>
    </submittedName>
</protein>
<dbReference type="InParanoid" id="A0A165IK56"/>
<accession>A0A165IK56</accession>
<dbReference type="EMBL" id="KV407455">
    <property type="protein sequence ID" value="KZF25010.1"/>
    <property type="molecule type" value="Genomic_DNA"/>
</dbReference>
<evidence type="ECO:0000313" key="2">
    <source>
        <dbReference type="Proteomes" id="UP000076632"/>
    </source>
</evidence>
<reference evidence="1 2" key="1">
    <citation type="journal article" date="2016" name="Fungal Biol.">
        <title>The genome of Xylona heveae provides a window into fungal endophytism.</title>
        <authorList>
            <person name="Gazis R."/>
            <person name="Kuo A."/>
            <person name="Riley R."/>
            <person name="LaButti K."/>
            <person name="Lipzen A."/>
            <person name="Lin J."/>
            <person name="Amirebrahimi M."/>
            <person name="Hesse C.N."/>
            <person name="Spatafora J.W."/>
            <person name="Henrissat B."/>
            <person name="Hainaut M."/>
            <person name="Grigoriev I.V."/>
            <person name="Hibbett D.S."/>
        </authorList>
    </citation>
    <scope>NUCLEOTIDE SEQUENCE [LARGE SCALE GENOMIC DNA]</scope>
    <source>
        <strain evidence="1 2">TC161</strain>
    </source>
</reference>
<dbReference type="Proteomes" id="UP000076632">
    <property type="component" value="Unassembled WGS sequence"/>
</dbReference>
<organism evidence="1 2">
    <name type="scientific">Xylona heveae (strain CBS 132557 / TC161)</name>
    <dbReference type="NCBI Taxonomy" id="1328760"/>
    <lineage>
        <taxon>Eukaryota</taxon>
        <taxon>Fungi</taxon>
        <taxon>Dikarya</taxon>
        <taxon>Ascomycota</taxon>
        <taxon>Pezizomycotina</taxon>
        <taxon>Xylonomycetes</taxon>
        <taxon>Xylonales</taxon>
        <taxon>Xylonaceae</taxon>
        <taxon>Xylona</taxon>
    </lineage>
</organism>
<name>A0A165IK56_XYLHT</name>
<gene>
    <name evidence="1" type="ORF">L228DRAFT_243787</name>
</gene>